<dbReference type="AlphaFoldDB" id="A0A2P2KBL7"/>
<keyword evidence="1" id="KW-1133">Transmembrane helix</keyword>
<name>A0A2P2KBL7_RHIMU</name>
<sequence length="163" mass="18836">MVIRQFHFVEIVTMIIMEKVVITTHVIIMVRIMVHIHLIMEVIAHVEVATTIKDVGAESRTTPVTCKWLTIFKMVSYLFFHPFGLLATVFLSIPLQLFSIELFGKYFFDFVYLVEGMQWMDRVSVRLLYSSIIGELCSLSLGVNGQGLQLWVMLKCNYQFTSC</sequence>
<proteinExistence type="predicted"/>
<protein>
    <submittedName>
        <fullName evidence="2">RNA binding protein</fullName>
    </submittedName>
</protein>
<evidence type="ECO:0000256" key="1">
    <source>
        <dbReference type="SAM" id="Phobius"/>
    </source>
</evidence>
<feature type="transmembrane region" description="Helical" evidence="1">
    <location>
        <begin position="77"/>
        <end position="98"/>
    </location>
</feature>
<reference evidence="2" key="1">
    <citation type="submission" date="2018-02" db="EMBL/GenBank/DDBJ databases">
        <title>Rhizophora mucronata_Transcriptome.</title>
        <authorList>
            <person name="Meera S.P."/>
            <person name="Sreeshan A."/>
            <person name="Augustine A."/>
        </authorList>
    </citation>
    <scope>NUCLEOTIDE SEQUENCE</scope>
    <source>
        <tissue evidence="2">Leaf</tissue>
    </source>
</reference>
<accession>A0A2P2KBL7</accession>
<organism evidence="2">
    <name type="scientific">Rhizophora mucronata</name>
    <name type="common">Asiatic mangrove</name>
    <dbReference type="NCBI Taxonomy" id="61149"/>
    <lineage>
        <taxon>Eukaryota</taxon>
        <taxon>Viridiplantae</taxon>
        <taxon>Streptophyta</taxon>
        <taxon>Embryophyta</taxon>
        <taxon>Tracheophyta</taxon>
        <taxon>Spermatophyta</taxon>
        <taxon>Magnoliopsida</taxon>
        <taxon>eudicotyledons</taxon>
        <taxon>Gunneridae</taxon>
        <taxon>Pentapetalae</taxon>
        <taxon>rosids</taxon>
        <taxon>fabids</taxon>
        <taxon>Malpighiales</taxon>
        <taxon>Rhizophoraceae</taxon>
        <taxon>Rhizophora</taxon>
    </lineage>
</organism>
<evidence type="ECO:0000313" key="2">
    <source>
        <dbReference type="EMBL" id="MBX03106.1"/>
    </source>
</evidence>
<keyword evidence="1" id="KW-0812">Transmembrane</keyword>
<dbReference type="EMBL" id="GGEC01022622">
    <property type="protein sequence ID" value="MBX03106.1"/>
    <property type="molecule type" value="Transcribed_RNA"/>
</dbReference>
<keyword evidence="1" id="KW-0472">Membrane</keyword>
<feature type="transmembrane region" description="Helical" evidence="1">
    <location>
        <begin position="20"/>
        <end position="40"/>
    </location>
</feature>